<name>A0ABQ2J5W5_9DEIO</name>
<dbReference type="SUPFAM" id="SSF53474">
    <property type="entry name" value="alpha/beta-Hydrolases"/>
    <property type="match status" value="1"/>
</dbReference>
<evidence type="ECO:0000313" key="8">
    <source>
        <dbReference type="Proteomes" id="UP000645517"/>
    </source>
</evidence>
<dbReference type="Gene3D" id="3.40.50.1820">
    <property type="entry name" value="alpha/beta hydrolase"/>
    <property type="match status" value="1"/>
</dbReference>
<evidence type="ECO:0000256" key="1">
    <source>
        <dbReference type="ARBA" id="ARBA00022801"/>
    </source>
</evidence>
<evidence type="ECO:0000256" key="4">
    <source>
        <dbReference type="SAM" id="MobiDB-lite"/>
    </source>
</evidence>
<evidence type="ECO:0000256" key="2">
    <source>
        <dbReference type="ARBA" id="ARBA00022963"/>
    </source>
</evidence>
<feature type="signal peptide" evidence="5">
    <location>
        <begin position="1"/>
        <end position="31"/>
    </location>
</feature>
<evidence type="ECO:0000313" key="7">
    <source>
        <dbReference type="EMBL" id="GGN38359.1"/>
    </source>
</evidence>
<feature type="region of interest" description="Disordered" evidence="4">
    <location>
        <begin position="32"/>
        <end position="65"/>
    </location>
</feature>
<keyword evidence="8" id="KW-1185">Reference proteome</keyword>
<evidence type="ECO:0000256" key="5">
    <source>
        <dbReference type="SAM" id="SignalP"/>
    </source>
</evidence>
<keyword evidence="5" id="KW-0732">Signal</keyword>
<dbReference type="PANTHER" id="PTHR10272:SF0">
    <property type="entry name" value="PLATELET-ACTIVATING FACTOR ACETYLHYDROLASE"/>
    <property type="match status" value="1"/>
</dbReference>
<keyword evidence="2" id="KW-0442">Lipid degradation</keyword>
<gene>
    <name evidence="7" type="ORF">GCM10010842_21180</name>
</gene>
<feature type="domain" description="PET hydrolase/cutinase-like" evidence="6">
    <location>
        <begin position="149"/>
        <end position="255"/>
    </location>
</feature>
<feature type="chain" id="PRO_5046337642" description="PET hydrolase/cutinase-like domain-containing protein" evidence="5">
    <location>
        <begin position="32"/>
        <end position="455"/>
    </location>
</feature>
<keyword evidence="3" id="KW-0443">Lipid metabolism</keyword>
<proteinExistence type="predicted"/>
<dbReference type="PANTHER" id="PTHR10272">
    <property type="entry name" value="PLATELET-ACTIVATING FACTOR ACETYLHYDROLASE"/>
    <property type="match status" value="1"/>
</dbReference>
<protein>
    <recommendedName>
        <fullName evidence="6">PET hydrolase/cutinase-like domain-containing protein</fullName>
    </recommendedName>
</protein>
<evidence type="ECO:0000256" key="3">
    <source>
        <dbReference type="ARBA" id="ARBA00023098"/>
    </source>
</evidence>
<evidence type="ECO:0000259" key="6">
    <source>
        <dbReference type="Pfam" id="PF12740"/>
    </source>
</evidence>
<dbReference type="Proteomes" id="UP000645517">
    <property type="component" value="Unassembled WGS sequence"/>
</dbReference>
<comment type="caution">
    <text evidence="7">The sequence shown here is derived from an EMBL/GenBank/DDBJ whole genome shotgun (WGS) entry which is preliminary data.</text>
</comment>
<reference evidence="8" key="1">
    <citation type="journal article" date="2019" name="Int. J. Syst. Evol. Microbiol.">
        <title>The Global Catalogue of Microorganisms (GCM) 10K type strain sequencing project: providing services to taxonomists for standard genome sequencing and annotation.</title>
        <authorList>
            <consortium name="The Broad Institute Genomics Platform"/>
            <consortium name="The Broad Institute Genome Sequencing Center for Infectious Disease"/>
            <person name="Wu L."/>
            <person name="Ma J."/>
        </authorList>
    </citation>
    <scope>NUCLEOTIDE SEQUENCE [LARGE SCALE GENOMIC DNA]</scope>
    <source>
        <strain evidence="8">JCM 16918</strain>
    </source>
</reference>
<dbReference type="InterPro" id="IPR041127">
    <property type="entry name" value="PET_hydrolase/cutinase-like"/>
</dbReference>
<feature type="compositionally biased region" description="Low complexity" evidence="4">
    <location>
        <begin position="36"/>
        <end position="49"/>
    </location>
</feature>
<sequence>MQTATPEEHPMRCLALCLSLTLMIATTPDAAAQTVPTTPNTAGPNTGAPQTAAPFLPGDARPDAPELAARGSFAVGVRTVTLVNPGQPDLARAPQGGPVPRADRRLTVEVWYPTASGANETVTYTDTLTSGRAFTFDGRAARDARPLSGQAFPLVIVSHGYTGSRYLLTYLTENLASKGYVVAAIDHTDSTHDNRGPFNSTLVNRAPDINFTLDQLAKLGAPGSGSPLSGTVNASRTAVLGYSMGGYGALNAAGAGYAPKVAALLPGGTLTARQTGAFTPDPRIRAAVAFAPWGGPSAARGLGVPTDEYGFWDAKGLEGLKVPTLFVVGDHDDVSGFEEGVKPLFENAVNADRYLLVYQNARHNIAPNPAPSLPDLSFADHEHYADPVWDSARLNNLNQHFVTAFLNLTLKGDAGAAVYLNVPTPIAANASGPNAWKGFAPRTMLGLELYHLRPR</sequence>
<organism evidence="7 8">
    <name type="scientific">Deinococcus daejeonensis</name>
    <dbReference type="NCBI Taxonomy" id="1007098"/>
    <lineage>
        <taxon>Bacteria</taxon>
        <taxon>Thermotogati</taxon>
        <taxon>Deinococcota</taxon>
        <taxon>Deinococci</taxon>
        <taxon>Deinococcales</taxon>
        <taxon>Deinococcaceae</taxon>
        <taxon>Deinococcus</taxon>
    </lineage>
</organism>
<dbReference type="EMBL" id="BMOR01000008">
    <property type="protein sequence ID" value="GGN38359.1"/>
    <property type="molecule type" value="Genomic_DNA"/>
</dbReference>
<keyword evidence="1" id="KW-0378">Hydrolase</keyword>
<accession>A0ABQ2J5W5</accession>
<dbReference type="InterPro" id="IPR029058">
    <property type="entry name" value="AB_hydrolase_fold"/>
</dbReference>
<dbReference type="Pfam" id="PF12740">
    <property type="entry name" value="PETase"/>
    <property type="match status" value="1"/>
</dbReference>